<accession>A0A1K0IS49</accession>
<gene>
    <name evidence="2" type="ORF">CNECB9_820007</name>
</gene>
<evidence type="ECO:0000256" key="1">
    <source>
        <dbReference type="SAM" id="Phobius"/>
    </source>
</evidence>
<evidence type="ECO:0000313" key="2">
    <source>
        <dbReference type="EMBL" id="SCV01459.1"/>
    </source>
</evidence>
<reference evidence="2" key="1">
    <citation type="submission" date="2016-09" db="EMBL/GenBank/DDBJ databases">
        <authorList>
            <person name="Capua I."/>
            <person name="De Benedictis P."/>
            <person name="Joannis T."/>
            <person name="Lombin L.H."/>
            <person name="Cattoli G."/>
        </authorList>
    </citation>
    <scope>NUCLEOTIDE SEQUENCE</scope>
    <source>
        <strain evidence="2">B9</strain>
    </source>
</reference>
<dbReference type="RefSeq" id="WP_340530855.1">
    <property type="nucleotide sequence ID" value="NZ_FMSH01000532.1"/>
</dbReference>
<proteinExistence type="predicted"/>
<sequence>MKDIDPDLKHATQRAVRHIIPFALLMYILAFLDRVNVPRERRFCEAGVPAGHRHR</sequence>
<protein>
    <submittedName>
        <fullName evidence="2">Uncharacterized protein</fullName>
    </submittedName>
</protein>
<organism evidence="2">
    <name type="scientific">Cupriavidus necator</name>
    <name type="common">Alcaligenes eutrophus</name>
    <name type="synonym">Ralstonia eutropha</name>
    <dbReference type="NCBI Taxonomy" id="106590"/>
    <lineage>
        <taxon>Bacteria</taxon>
        <taxon>Pseudomonadati</taxon>
        <taxon>Pseudomonadota</taxon>
        <taxon>Betaproteobacteria</taxon>
        <taxon>Burkholderiales</taxon>
        <taxon>Burkholderiaceae</taxon>
        <taxon>Cupriavidus</taxon>
    </lineage>
</organism>
<keyword evidence="1" id="KW-1133">Transmembrane helix</keyword>
<dbReference type="EMBL" id="FMSH01000532">
    <property type="protein sequence ID" value="SCV01459.1"/>
    <property type="molecule type" value="Genomic_DNA"/>
</dbReference>
<dbReference type="AlphaFoldDB" id="A0A1K0IS49"/>
<name>A0A1K0IS49_CUPNE</name>
<keyword evidence="1" id="KW-0812">Transmembrane</keyword>
<keyword evidence="1" id="KW-0472">Membrane</keyword>
<feature type="transmembrane region" description="Helical" evidence="1">
    <location>
        <begin position="15"/>
        <end position="32"/>
    </location>
</feature>